<dbReference type="RefSeq" id="WP_183964069.1">
    <property type="nucleotide sequence ID" value="NZ_BAABBZ010000014.1"/>
</dbReference>
<keyword evidence="2" id="KW-1185">Reference proteome</keyword>
<organism evidence="1 2">
    <name type="scientific">Sagittula marina</name>
    <dbReference type="NCBI Taxonomy" id="943940"/>
    <lineage>
        <taxon>Bacteria</taxon>
        <taxon>Pseudomonadati</taxon>
        <taxon>Pseudomonadota</taxon>
        <taxon>Alphaproteobacteria</taxon>
        <taxon>Rhodobacterales</taxon>
        <taxon>Roseobacteraceae</taxon>
        <taxon>Sagittula</taxon>
    </lineage>
</organism>
<dbReference type="EMBL" id="JACIEJ010000002">
    <property type="protein sequence ID" value="MBB3984577.1"/>
    <property type="molecule type" value="Genomic_DNA"/>
</dbReference>
<dbReference type="AlphaFoldDB" id="A0A7W6DKS2"/>
<evidence type="ECO:0000313" key="2">
    <source>
        <dbReference type="Proteomes" id="UP000541426"/>
    </source>
</evidence>
<accession>A0A7W6DKS2</accession>
<comment type="caution">
    <text evidence="1">The sequence shown here is derived from an EMBL/GenBank/DDBJ whole genome shotgun (WGS) entry which is preliminary data.</text>
</comment>
<proteinExistence type="predicted"/>
<name>A0A7W6DKS2_9RHOB</name>
<dbReference type="Proteomes" id="UP000541426">
    <property type="component" value="Unassembled WGS sequence"/>
</dbReference>
<keyword evidence="1" id="KW-0687">Ribonucleoprotein</keyword>
<sequence length="106" mass="11694">MPNTKIATCCYCGTRAALVLKGEASHELACSSCGAPLHDLKKLRSDAVDKAAHKVPRKGRKGHRTAAQSPLDLVEMALRKTKKKKAKRKRKGLLHEAFDLIEDIFD</sequence>
<evidence type="ECO:0000313" key="1">
    <source>
        <dbReference type="EMBL" id="MBB3984577.1"/>
    </source>
</evidence>
<dbReference type="GO" id="GO:0005840">
    <property type="term" value="C:ribosome"/>
    <property type="evidence" value="ECO:0007669"/>
    <property type="project" value="UniProtKB-KW"/>
</dbReference>
<protein>
    <submittedName>
        <fullName evidence="1">Ribosomal protein L34E</fullName>
    </submittedName>
</protein>
<gene>
    <name evidence="1" type="ORF">GGQ68_000893</name>
</gene>
<keyword evidence="1" id="KW-0689">Ribosomal protein</keyword>
<reference evidence="1 2" key="1">
    <citation type="submission" date="2020-08" db="EMBL/GenBank/DDBJ databases">
        <title>Genomic Encyclopedia of Type Strains, Phase IV (KMG-IV): sequencing the most valuable type-strain genomes for metagenomic binning, comparative biology and taxonomic classification.</title>
        <authorList>
            <person name="Goeker M."/>
        </authorList>
    </citation>
    <scope>NUCLEOTIDE SEQUENCE [LARGE SCALE GENOMIC DNA]</scope>
    <source>
        <strain evidence="1 2">DSM 102235</strain>
    </source>
</reference>